<dbReference type="EMBL" id="JXMS01000020">
    <property type="protein sequence ID" value="OBQ46618.1"/>
    <property type="molecule type" value="Genomic_DNA"/>
</dbReference>
<dbReference type="InterPro" id="IPR037233">
    <property type="entry name" value="CcmK-like_sf"/>
</dbReference>
<dbReference type="STRING" id="1560234.SP90_11480"/>
<dbReference type="SMART" id="SM00877">
    <property type="entry name" value="BMC"/>
    <property type="match status" value="1"/>
</dbReference>
<proteinExistence type="predicted"/>
<accession>A0A1B7XB63</accession>
<dbReference type="PATRIC" id="fig|1560234.3.peg.1383"/>
<gene>
    <name evidence="4" type="ORF">SP90_11480</name>
</gene>
<dbReference type="AlphaFoldDB" id="A0A1B7XB63"/>
<reference evidence="4 5" key="1">
    <citation type="submission" date="2015-01" db="EMBL/GenBank/DDBJ databases">
        <title>Desulfovibrio sp. JC271 draft genome sequence.</title>
        <authorList>
            <person name="Shivani Y."/>
            <person name="Subhash Y."/>
            <person name="Sasikala C."/>
            <person name="Ramana C.V."/>
        </authorList>
    </citation>
    <scope>NUCLEOTIDE SEQUENCE [LARGE SCALE GENOMIC DNA]</scope>
    <source>
        <strain evidence="4 5">JC271</strain>
    </source>
</reference>
<dbReference type="OrthoDB" id="3182611at2"/>
<comment type="caution">
    <text evidence="4">The sequence shown here is derived from an EMBL/GenBank/DDBJ whole genome shotgun (WGS) entry which is preliminary data.</text>
</comment>
<dbReference type="Proteomes" id="UP000091979">
    <property type="component" value="Unassembled WGS sequence"/>
</dbReference>
<dbReference type="GO" id="GO:0031469">
    <property type="term" value="C:bacterial microcompartment"/>
    <property type="evidence" value="ECO:0007669"/>
    <property type="project" value="UniProtKB-SubCell"/>
</dbReference>
<dbReference type="InterPro" id="IPR000249">
    <property type="entry name" value="BMC_dom"/>
</dbReference>
<keyword evidence="5" id="KW-1185">Reference proteome</keyword>
<organism evidence="4 5">
    <name type="scientific">Halodesulfovibrio spirochaetisodalis</name>
    <dbReference type="NCBI Taxonomy" id="1560234"/>
    <lineage>
        <taxon>Bacteria</taxon>
        <taxon>Pseudomonadati</taxon>
        <taxon>Thermodesulfobacteriota</taxon>
        <taxon>Desulfovibrionia</taxon>
        <taxon>Desulfovibrionales</taxon>
        <taxon>Desulfovibrionaceae</taxon>
        <taxon>Halodesulfovibrio</taxon>
    </lineage>
</organism>
<dbReference type="SUPFAM" id="SSF143414">
    <property type="entry name" value="CcmK-like"/>
    <property type="match status" value="1"/>
</dbReference>
<evidence type="ECO:0000313" key="4">
    <source>
        <dbReference type="EMBL" id="OBQ46618.1"/>
    </source>
</evidence>
<evidence type="ECO:0000259" key="3">
    <source>
        <dbReference type="SMART" id="SM00877"/>
    </source>
</evidence>
<dbReference type="Gene3D" id="3.30.70.1710">
    <property type="match status" value="1"/>
</dbReference>
<keyword evidence="2" id="KW-1283">Bacterial microcompartment</keyword>
<evidence type="ECO:0000256" key="2">
    <source>
        <dbReference type="ARBA" id="ARBA00024446"/>
    </source>
</evidence>
<sequence>MEFRIIKSPSAGAMNILLRRIGSGKSSITEPFDAVGLIQGKMIDMVVAADIAEKSVGVVVEDVKGSCPQNMILLAIMGDTASVESAMAEIKFKLKEGCNAC</sequence>
<evidence type="ECO:0000256" key="1">
    <source>
        <dbReference type="ARBA" id="ARBA00024322"/>
    </source>
</evidence>
<evidence type="ECO:0000313" key="5">
    <source>
        <dbReference type="Proteomes" id="UP000091979"/>
    </source>
</evidence>
<dbReference type="RefSeq" id="WP_066856182.1">
    <property type="nucleotide sequence ID" value="NZ_JXMS01000020.1"/>
</dbReference>
<protein>
    <submittedName>
        <fullName evidence="4">BMC domain protein</fullName>
    </submittedName>
</protein>
<feature type="domain" description="Bacterial microcompartment" evidence="3">
    <location>
        <begin position="33"/>
        <end position="100"/>
    </location>
</feature>
<comment type="subcellular location">
    <subcellularLocation>
        <location evidence="1">Bacterial microcompartment</location>
    </subcellularLocation>
</comment>
<name>A0A1B7XB63_9BACT</name>